<evidence type="ECO:0000256" key="1">
    <source>
        <dbReference type="SAM" id="MobiDB-lite"/>
    </source>
</evidence>
<organism evidence="2 3">
    <name type="scientific">Actinokineospora spheciospongiae</name>
    <dbReference type="NCBI Taxonomy" id="909613"/>
    <lineage>
        <taxon>Bacteria</taxon>
        <taxon>Bacillati</taxon>
        <taxon>Actinomycetota</taxon>
        <taxon>Actinomycetes</taxon>
        <taxon>Pseudonocardiales</taxon>
        <taxon>Pseudonocardiaceae</taxon>
        <taxon>Actinokineospora</taxon>
    </lineage>
</organism>
<proteinExistence type="predicted"/>
<feature type="compositionally biased region" description="Basic residues" evidence="1">
    <location>
        <begin position="26"/>
        <end position="35"/>
    </location>
</feature>
<sequence>MLVHTPTRRSPETAPAEVDQDLVHGHGCRGGRGHRSAAASHPGQLLINVYPCAHRVADARSLPGPVMK</sequence>
<evidence type="ECO:0000313" key="3">
    <source>
        <dbReference type="Proteomes" id="UP000019277"/>
    </source>
</evidence>
<dbReference type="AlphaFoldDB" id="W7J695"/>
<evidence type="ECO:0000313" key="2">
    <source>
        <dbReference type="EMBL" id="EWC64541.1"/>
    </source>
</evidence>
<dbReference type="EMBL" id="AYXG01000004">
    <property type="protein sequence ID" value="EWC64541.1"/>
    <property type="molecule type" value="Genomic_DNA"/>
</dbReference>
<feature type="region of interest" description="Disordered" evidence="1">
    <location>
        <begin position="1"/>
        <end position="39"/>
    </location>
</feature>
<gene>
    <name evidence="2" type="ORF">UO65_0148</name>
</gene>
<comment type="caution">
    <text evidence="2">The sequence shown here is derived from an EMBL/GenBank/DDBJ whole genome shotgun (WGS) entry which is preliminary data.</text>
</comment>
<keyword evidence="3" id="KW-1185">Reference proteome</keyword>
<name>W7J695_9PSEU</name>
<dbReference type="Proteomes" id="UP000019277">
    <property type="component" value="Unassembled WGS sequence"/>
</dbReference>
<protein>
    <submittedName>
        <fullName evidence="2">Uncharacterized protein</fullName>
    </submittedName>
</protein>
<reference evidence="2 3" key="1">
    <citation type="journal article" date="2014" name="Genome Announc.">
        <title>Draft Genome Sequence of the Antitrypanosomally Active Sponge-Associated Bacterium Actinokineospora sp. Strain EG49.</title>
        <authorList>
            <person name="Harjes J."/>
            <person name="Ryu T."/>
            <person name="Abdelmohsen U.R."/>
            <person name="Moitinho-Silva L."/>
            <person name="Horn H."/>
            <person name="Ravasi T."/>
            <person name="Hentschel U."/>
        </authorList>
    </citation>
    <scope>NUCLEOTIDE SEQUENCE [LARGE SCALE GENOMIC DNA]</scope>
    <source>
        <strain evidence="2 3">EG49</strain>
    </source>
</reference>
<accession>W7J695</accession>